<keyword evidence="8" id="KW-1185">Reference proteome</keyword>
<dbReference type="EMBL" id="CASHTH010001594">
    <property type="protein sequence ID" value="CAI8017124.1"/>
    <property type="molecule type" value="Genomic_DNA"/>
</dbReference>
<dbReference type="GO" id="GO:0000981">
    <property type="term" value="F:DNA-binding transcription factor activity, RNA polymerase II-specific"/>
    <property type="evidence" value="ECO:0007669"/>
    <property type="project" value="TreeGrafter"/>
</dbReference>
<dbReference type="GO" id="GO:0000978">
    <property type="term" value="F:RNA polymerase II cis-regulatory region sequence-specific DNA binding"/>
    <property type="evidence" value="ECO:0007669"/>
    <property type="project" value="TreeGrafter"/>
</dbReference>
<reference evidence="7" key="1">
    <citation type="submission" date="2023-03" db="EMBL/GenBank/DDBJ databases">
        <authorList>
            <person name="Steffen K."/>
            <person name="Cardenas P."/>
        </authorList>
    </citation>
    <scope>NUCLEOTIDE SEQUENCE</scope>
</reference>
<evidence type="ECO:0000256" key="4">
    <source>
        <dbReference type="ARBA" id="ARBA00023163"/>
    </source>
</evidence>
<gene>
    <name evidence="7" type="ORF">GBAR_LOCUS10445</name>
</gene>
<comment type="caution">
    <text evidence="7">The sequence shown here is derived from an EMBL/GenBank/DDBJ whole genome shotgun (WGS) entry which is preliminary data.</text>
</comment>
<dbReference type="GO" id="GO:0005634">
    <property type="term" value="C:nucleus"/>
    <property type="evidence" value="ECO:0007669"/>
    <property type="project" value="UniProtKB-SubCell"/>
</dbReference>
<evidence type="ECO:0000313" key="7">
    <source>
        <dbReference type="EMBL" id="CAI8017124.1"/>
    </source>
</evidence>
<keyword evidence="2" id="KW-0805">Transcription regulation</keyword>
<dbReference type="PANTHER" id="PTHR46062">
    <property type="entry name" value="STEROL REGULATORY ELEMENT-BINDING PROTEIN"/>
    <property type="match status" value="1"/>
</dbReference>
<evidence type="ECO:0000256" key="6">
    <source>
        <dbReference type="SAM" id="Phobius"/>
    </source>
</evidence>
<evidence type="ECO:0000256" key="3">
    <source>
        <dbReference type="ARBA" id="ARBA00023125"/>
    </source>
</evidence>
<sequence>MRTLSSVPNSLPAEEYVTRVFWWGMVWIVRLLVAAVCFGWLHIRSVAQFGPSSPEGIKFWRFWKQAQQDLHKGEYGACRDSVELALSVINRPVPTSSFSLALGLLWASLSHLIFQVGLGKLGVYLASLLESKIPVGGASAAGKKHGFRVTSSEVAQAYHLLHQVNMTAPGTGSHLSGLGLYLAVNALNFAEADRPKKRLPGPVVSEIYCSLGLQSSLSLPHLSSLALWYYLFRSRNNGPSQLPAQLKWTTTPRGKSFLLNGRWEAEVSLGSRLYQGPAALPLYSVTRAFCKELLCESFNTLLLPPVPPSSPPTQPSTDATREQFKYILSLTKEATSSLLAGHGSPSSCVSGFAVIQWWASLGLVAGHWTAGDDQEAEAYYPTIEGMLGDSTPVPTALHLAFKALRLHKRPHGNQATPTETLLHLCGVTSNALQTCVTDVLQDHSDSVENELHQLGLLLACDWLLELRIALWEGDGGEGWGGGGERDHPRFLSRP</sequence>
<accession>A0AA35WE31</accession>
<keyword evidence="6" id="KW-0812">Transmembrane</keyword>
<keyword evidence="3" id="KW-0238">DNA-binding</keyword>
<dbReference type="AlphaFoldDB" id="A0AA35WE31"/>
<keyword evidence="4" id="KW-0804">Transcription</keyword>
<dbReference type="PANTHER" id="PTHR46062:SF1">
    <property type="entry name" value="LP12374P"/>
    <property type="match status" value="1"/>
</dbReference>
<evidence type="ECO:0000256" key="1">
    <source>
        <dbReference type="ARBA" id="ARBA00004123"/>
    </source>
</evidence>
<keyword evidence="5" id="KW-0539">Nucleus</keyword>
<organism evidence="7 8">
    <name type="scientific">Geodia barretti</name>
    <name type="common">Barrett's horny sponge</name>
    <dbReference type="NCBI Taxonomy" id="519541"/>
    <lineage>
        <taxon>Eukaryota</taxon>
        <taxon>Metazoa</taxon>
        <taxon>Porifera</taxon>
        <taxon>Demospongiae</taxon>
        <taxon>Heteroscleromorpha</taxon>
        <taxon>Tetractinellida</taxon>
        <taxon>Astrophorina</taxon>
        <taxon>Geodiidae</taxon>
        <taxon>Geodia</taxon>
    </lineage>
</organism>
<comment type="subcellular location">
    <subcellularLocation>
        <location evidence="1">Nucleus</location>
    </subcellularLocation>
</comment>
<name>A0AA35WE31_GEOBA</name>
<keyword evidence="6" id="KW-1133">Transmembrane helix</keyword>
<evidence type="ECO:0000256" key="5">
    <source>
        <dbReference type="ARBA" id="ARBA00023242"/>
    </source>
</evidence>
<evidence type="ECO:0000256" key="2">
    <source>
        <dbReference type="ARBA" id="ARBA00023015"/>
    </source>
</evidence>
<evidence type="ECO:0000313" key="8">
    <source>
        <dbReference type="Proteomes" id="UP001174909"/>
    </source>
</evidence>
<keyword evidence="6" id="KW-0472">Membrane</keyword>
<dbReference type="Proteomes" id="UP001174909">
    <property type="component" value="Unassembled WGS sequence"/>
</dbReference>
<protein>
    <submittedName>
        <fullName evidence="7">Sterol regulatory element-binding protein 1</fullName>
    </submittedName>
</protein>
<proteinExistence type="predicted"/>
<feature type="transmembrane region" description="Helical" evidence="6">
    <location>
        <begin position="20"/>
        <end position="41"/>
    </location>
</feature>